<dbReference type="NCBIfam" id="NF006127">
    <property type="entry name" value="PRK08271.1"/>
    <property type="match status" value="1"/>
</dbReference>
<dbReference type="GO" id="GO:0031250">
    <property type="term" value="C:anaerobic ribonucleoside-triphosphate reductase complex"/>
    <property type="evidence" value="ECO:0007669"/>
    <property type="project" value="TreeGrafter"/>
</dbReference>
<comment type="caution">
    <text evidence="1">The sequence shown here is derived from an EMBL/GenBank/DDBJ whole genome shotgun (WGS) entry which is preliminary data.</text>
</comment>
<dbReference type="Pfam" id="PF13597">
    <property type="entry name" value="NRDD"/>
    <property type="match status" value="1"/>
</dbReference>
<evidence type="ECO:0000313" key="2">
    <source>
        <dbReference type="Proteomes" id="UP000557872"/>
    </source>
</evidence>
<dbReference type="GO" id="GO:0006260">
    <property type="term" value="P:DNA replication"/>
    <property type="evidence" value="ECO:0007669"/>
    <property type="project" value="InterPro"/>
</dbReference>
<name>A0A851GLX4_9BACT</name>
<dbReference type="GO" id="GO:0009265">
    <property type="term" value="P:2'-deoxyribonucleotide biosynthetic process"/>
    <property type="evidence" value="ECO:0007669"/>
    <property type="project" value="TreeGrafter"/>
</dbReference>
<dbReference type="NCBIfam" id="TIGR02827">
    <property type="entry name" value="RNR_anaer_Bdell"/>
    <property type="match status" value="1"/>
</dbReference>
<dbReference type="Gene3D" id="3.20.70.20">
    <property type="match status" value="1"/>
</dbReference>
<dbReference type="SUPFAM" id="SSF51998">
    <property type="entry name" value="PFL-like glycyl radical enzymes"/>
    <property type="match status" value="1"/>
</dbReference>
<dbReference type="RefSeq" id="WP_178932331.1">
    <property type="nucleotide sequence ID" value="NZ_JACBAZ010000003.1"/>
</dbReference>
<accession>A0A851GLX4</accession>
<dbReference type="PANTHER" id="PTHR21075">
    <property type="entry name" value="ANAEROBIC RIBONUCLEOSIDE-TRIPHOSPHATE REDUCTASE"/>
    <property type="match status" value="1"/>
</dbReference>
<dbReference type="Proteomes" id="UP000557872">
    <property type="component" value="Unassembled WGS sequence"/>
</dbReference>
<evidence type="ECO:0000313" key="1">
    <source>
        <dbReference type="EMBL" id="NWK55790.1"/>
    </source>
</evidence>
<dbReference type="EMBL" id="JACBAZ010000003">
    <property type="protein sequence ID" value="NWK55790.1"/>
    <property type="molecule type" value="Genomic_DNA"/>
</dbReference>
<reference evidence="1 2" key="1">
    <citation type="submission" date="2020-07" db="EMBL/GenBank/DDBJ databases">
        <title>Roseicoccus Jingziensis gen. nov., sp. nov., isolated from coastal seawater.</title>
        <authorList>
            <person name="Feng X."/>
        </authorList>
    </citation>
    <scope>NUCLEOTIDE SEQUENCE [LARGE SCALE GENOMIC DNA]</scope>
    <source>
        <strain evidence="1 2">N1E253</strain>
    </source>
</reference>
<dbReference type="GO" id="GO:0004748">
    <property type="term" value="F:ribonucleoside-diphosphate reductase activity, thioredoxin disulfide as acceptor"/>
    <property type="evidence" value="ECO:0007669"/>
    <property type="project" value="TreeGrafter"/>
</dbReference>
<dbReference type="InterPro" id="IPR012833">
    <property type="entry name" value="NrdD"/>
</dbReference>
<dbReference type="GO" id="GO:0008998">
    <property type="term" value="F:ribonucleoside-triphosphate reductase (thioredoxin) activity"/>
    <property type="evidence" value="ECO:0007669"/>
    <property type="project" value="InterPro"/>
</dbReference>
<gene>
    <name evidence="1" type="primary">nrdD</name>
    <name evidence="1" type="ORF">HW115_09225</name>
</gene>
<keyword evidence="2" id="KW-1185">Reference proteome</keyword>
<proteinExistence type="predicted"/>
<dbReference type="PANTHER" id="PTHR21075:SF0">
    <property type="entry name" value="ANAEROBIC RIBONUCLEOSIDE-TRIPHOSPHATE REDUCTASE"/>
    <property type="match status" value="1"/>
</dbReference>
<dbReference type="AlphaFoldDB" id="A0A851GLX4"/>
<protein>
    <submittedName>
        <fullName evidence="1">Anaerobic ribonucleoside-triphosphate reductase</fullName>
    </submittedName>
</protein>
<organism evidence="1 2">
    <name type="scientific">Oceaniferula marina</name>
    <dbReference type="NCBI Taxonomy" id="2748318"/>
    <lineage>
        <taxon>Bacteria</taxon>
        <taxon>Pseudomonadati</taxon>
        <taxon>Verrucomicrobiota</taxon>
        <taxon>Verrucomicrobiia</taxon>
        <taxon>Verrucomicrobiales</taxon>
        <taxon>Verrucomicrobiaceae</taxon>
        <taxon>Oceaniferula</taxon>
    </lineage>
</organism>
<sequence length="594" mass="67592">MSALSSKQLQEKQQFFNQYIEAGNAADGSEHDPNANVTHKNIATLENELFKDYFRQINRGMLQEKIASMFGQDLADEYVRQLDAREIYAHDETSIKPYCASITLYPFLMDGLTKLGGESKAPQHLESFCGSFINLVFAVSSQFAGALATVEFLLYFDHFAAREFGDAYLETHRERIDGYFQHVVYSINQPAACRGYQSVFWNISVYDQYYFESLFGDFVFPNGDVPDYARLQVLQEHFLSWFNHERTRSVLTFPVVTAAILNENEQAKDREFSAMLARQMSDGNSFFIYQSESADSLASCCRLRNEITDTSFSYSLGAGGVSTGSLNVITLNMNRLVQNGSDLKEQIEKIHRYQVAYRTLLEEMLQNGMLPVYDAGFISMEKQFLTIGVNGLLESAEYLGLGPENQSGYIDYLQQQLGTIYRLNREASEQYGCRFNTEMIPAETLGVRNADWDRADGLEVPRDCYNSYFYRVEDEHASILDKMVLHGRQVVDYLDGGSALHLNLHEHPNQDACMKLIDVAAKLGCNYWCINVRSTICDDCGYIAKETVVKCPSCASTNLCYATRIIGYLKRVDHFSSPRQKEAAVRYYEKRKVS</sequence>